<dbReference type="OrthoDB" id="7465799at2"/>
<gene>
    <name evidence="1" type="ORF">BHE75_01406</name>
</gene>
<dbReference type="RefSeq" id="WP_070933362.1">
    <property type="nucleotide sequence ID" value="NZ_MIPT01000001.1"/>
</dbReference>
<comment type="caution">
    <text evidence="1">The sequence shown here is derived from an EMBL/GenBank/DDBJ whole genome shotgun (WGS) entry which is preliminary data.</text>
</comment>
<sequence length="236" mass="25921">MHSEPSSAAASTAPLYSQVTFDDRGNFLYQGDLQRPGESLVAIVARLEPHLRVSFPNARFAILTQSFSGGRKIIAEVLDAPEDLTGRDAQNAFIVTVKDQIERFGFTRSNIYQDSHHCAFFCEVRIGQPYWAALADRRGSGSTVASIVSLAAFKKRVKPGDQLKLISAPGWHRAIGTTRTIKAVRSKDIILEGSSYLTLPRAAQFACDGTLVRIAIGTEDRPDAHLLYQWFPAKAA</sequence>
<evidence type="ECO:0000313" key="1">
    <source>
        <dbReference type="EMBL" id="OHT19421.1"/>
    </source>
</evidence>
<organism evidence="1 2">
    <name type="scientific">Edaphosphingomonas haloaromaticamans</name>
    <dbReference type="NCBI Taxonomy" id="653954"/>
    <lineage>
        <taxon>Bacteria</taxon>
        <taxon>Pseudomonadati</taxon>
        <taxon>Pseudomonadota</taxon>
        <taxon>Alphaproteobacteria</taxon>
        <taxon>Sphingomonadales</taxon>
        <taxon>Rhizorhabdaceae</taxon>
        <taxon>Edaphosphingomonas</taxon>
    </lineage>
</organism>
<dbReference type="EMBL" id="MIPT01000001">
    <property type="protein sequence ID" value="OHT19421.1"/>
    <property type="molecule type" value="Genomic_DNA"/>
</dbReference>
<keyword evidence="2" id="KW-1185">Reference proteome</keyword>
<protein>
    <submittedName>
        <fullName evidence="1">Uncharacterized protein</fullName>
    </submittedName>
</protein>
<reference evidence="1 2" key="1">
    <citation type="submission" date="2016-09" db="EMBL/GenBank/DDBJ databases">
        <title>Metabolic pathway, cell adaptation mechanisms and a novel monoxygenase revealed through proteogenomic-transcription analysis of a Sphingomonas haloaromaticamans strain degrading the fungicide ortho-phenylphenol.</title>
        <authorList>
            <person name="Perruchon C."/>
            <person name="Papadopoulou E.S."/>
            <person name="Rousidou C."/>
            <person name="Vasileiadis S."/>
            <person name="Tanou G."/>
            <person name="Amoutzias G."/>
            <person name="Molassiotis A."/>
            <person name="Karpouzas D.G."/>
        </authorList>
    </citation>
    <scope>NUCLEOTIDE SEQUENCE [LARGE SCALE GENOMIC DNA]</scope>
    <source>
        <strain evidence="1 2">P3</strain>
    </source>
</reference>
<evidence type="ECO:0000313" key="2">
    <source>
        <dbReference type="Proteomes" id="UP000179467"/>
    </source>
</evidence>
<name>A0A1S1HD52_9SPHN</name>
<proteinExistence type="predicted"/>
<accession>A0A1S1HD52</accession>
<dbReference type="AlphaFoldDB" id="A0A1S1HD52"/>
<dbReference type="Proteomes" id="UP000179467">
    <property type="component" value="Unassembled WGS sequence"/>
</dbReference>